<feature type="non-terminal residue" evidence="2">
    <location>
        <position position="1"/>
    </location>
</feature>
<organism evidence="2 3">
    <name type="scientific">Prorocentrum cordatum</name>
    <dbReference type="NCBI Taxonomy" id="2364126"/>
    <lineage>
        <taxon>Eukaryota</taxon>
        <taxon>Sar</taxon>
        <taxon>Alveolata</taxon>
        <taxon>Dinophyceae</taxon>
        <taxon>Prorocentrales</taxon>
        <taxon>Prorocentraceae</taxon>
        <taxon>Prorocentrum</taxon>
    </lineage>
</organism>
<gene>
    <name evidence="2" type="ORF">PCOR1329_LOCUS79121</name>
</gene>
<evidence type="ECO:0000313" key="3">
    <source>
        <dbReference type="Proteomes" id="UP001189429"/>
    </source>
</evidence>
<name>A0ABN9XV48_9DINO</name>
<feature type="compositionally biased region" description="Basic and acidic residues" evidence="1">
    <location>
        <begin position="221"/>
        <end position="236"/>
    </location>
</feature>
<feature type="region of interest" description="Disordered" evidence="1">
    <location>
        <begin position="218"/>
        <end position="243"/>
    </location>
</feature>
<sequence>FLPNAVAAYFLGSQPAALPAALSKCKYCQRERGSMTKSGSEIKWRRPQGRECNSCPNVQRSHPQWLGQCDNNAETLSNRLESDGVFLAGYVEDVDSWESKRSKKEYTPSVKKTVSAYQSDECVFESVVGYLRPLAVYKREKKCEPKQNKHQVQTIDGRKCAILDASHGTHLTVPGGGEIFTKKRKVGVTSSGELANTAEGSTDEQVKKAYKAGQTALATKARHDEDTGEVKVKSGKLDFGGDPEGEESLLLDIWGSSLSRAKNAPKAGDQAEDGGTEDTPSKLPKKNAGSKPDLKDTPAQEDDDGEVSLERPTPVKQQPVIKRAKIGGQGESALMKLAIDVQSFVNEMCTMFRAKARILQLKYDSKIESLKGEEALMSTSTWRGACKTNDSLGILCALLDSMFPPGPDAKSSFLLSSAIEALAKVREGYKLEKHWDVLCFILHCQFTMTTDAYVAVTSACSRLAADSGHEPSLAKLVTFSEPFGGIGEHLDDVRAKVFVAWAIGFLQMTLPADAKANDVAPLLAPAVAFVKAWAEKVSVADSGGERATKFEGGVSSVVLFNPDDVNQEKVDEWTSALEDLTAEKKSSVAKSITRPPSREKGNALQTMGNYLRARILLATSAWNADKGYLIDLEGVDSALAHMRLPSKVLIVAALSQNKDFATRWQKAFELYRGLLRNSSTAFQTKHGAMIKKCSDQFEAYCTRAVEGLCERASKEFRMGDLEKTFVEFATKVHEEKPRQAMVDLCEGCATVALVPPTIAMGKMFFDDTIKTCHSTGAWLSAVFDKLMDALPSLHAALASDDVGVATGAIYSGCMGLLSVLWPSGGNADGQALAQKFPAVAAVAGSIEKRVLELRVPKCTALVTAGAELKIATEVAPVISQTKAEELQAALFDADKSPSSLARLGSLMRLKEVAVGKDKLVHYATPLMIQSCISWHVVAAATHADIVEKVLAECKVTANAIKPGVEFGFADVFQQHLEHRAKALQESCTGALAQQFGVLSGAFLECSALADKVALPETAGMTEKKAQAFLQDGSVVSLHSCISKVKKYCALFARLCDSIDTEVAPMLEGFSAGSGARVCEAIGLQKTQALALEQKTGAAVLFLSPEDAKASLAARLVASFAASPKVVDGLSTTCCKMSASDGLLKLLTQATEQPKAAKPVQEQ</sequence>
<comment type="caution">
    <text evidence="2">The sequence shown here is derived from an EMBL/GenBank/DDBJ whole genome shotgun (WGS) entry which is preliminary data.</text>
</comment>
<proteinExistence type="predicted"/>
<protein>
    <submittedName>
        <fullName evidence="2">Uncharacterized protein</fullName>
    </submittedName>
</protein>
<evidence type="ECO:0000313" key="2">
    <source>
        <dbReference type="EMBL" id="CAK0902530.1"/>
    </source>
</evidence>
<reference evidence="2" key="1">
    <citation type="submission" date="2023-10" db="EMBL/GenBank/DDBJ databases">
        <authorList>
            <person name="Chen Y."/>
            <person name="Shah S."/>
            <person name="Dougan E. K."/>
            <person name="Thang M."/>
            <person name="Chan C."/>
        </authorList>
    </citation>
    <scope>NUCLEOTIDE SEQUENCE [LARGE SCALE GENOMIC DNA]</scope>
</reference>
<feature type="region of interest" description="Disordered" evidence="1">
    <location>
        <begin position="261"/>
        <end position="324"/>
    </location>
</feature>
<keyword evidence="3" id="KW-1185">Reference proteome</keyword>
<accession>A0ABN9XV48</accession>
<dbReference type="Proteomes" id="UP001189429">
    <property type="component" value="Unassembled WGS sequence"/>
</dbReference>
<evidence type="ECO:0000256" key="1">
    <source>
        <dbReference type="SAM" id="MobiDB-lite"/>
    </source>
</evidence>
<dbReference type="EMBL" id="CAUYUJ010021083">
    <property type="protein sequence ID" value="CAK0902530.1"/>
    <property type="molecule type" value="Genomic_DNA"/>
</dbReference>